<dbReference type="EMBL" id="BK015804">
    <property type="protein sequence ID" value="DAE25943.1"/>
    <property type="molecule type" value="Genomic_DNA"/>
</dbReference>
<feature type="transmembrane region" description="Helical" evidence="1">
    <location>
        <begin position="155"/>
        <end position="176"/>
    </location>
</feature>
<name>A0A8S5R386_9CAUD</name>
<evidence type="ECO:0000256" key="1">
    <source>
        <dbReference type="SAM" id="Phobius"/>
    </source>
</evidence>
<evidence type="ECO:0000313" key="2">
    <source>
        <dbReference type="EMBL" id="DAE25943.1"/>
    </source>
</evidence>
<organism evidence="2">
    <name type="scientific">Podoviridae sp. ct8nN1</name>
    <dbReference type="NCBI Taxonomy" id="2827296"/>
    <lineage>
        <taxon>Viruses</taxon>
        <taxon>Duplodnaviria</taxon>
        <taxon>Heunggongvirae</taxon>
        <taxon>Uroviricota</taxon>
        <taxon>Caudoviricetes</taxon>
    </lineage>
</organism>
<sequence>MKVRYNSFQKKFIVYIYRYRSNIQEHLLKNILQDFLKEKNKYGIEIDERNIYILANKNNNIDEISINKYISEIYSIVYLLYELEKKELIYFSKSVIKNNFKYSVTSFENDSRDNINIEEEKCKFFLQIINSQIYISSELRTYIFFNRFFFTFDRFIFWIGVLVSIATIISTIYDVLTFHFKE</sequence>
<keyword evidence="1" id="KW-1133">Transmembrane helix</keyword>
<accession>A0A8S5R386</accession>
<protein>
    <submittedName>
        <fullName evidence="2">Uncharacterized protein</fullName>
    </submittedName>
</protein>
<proteinExistence type="predicted"/>
<keyword evidence="1" id="KW-0812">Transmembrane</keyword>
<reference evidence="2" key="1">
    <citation type="journal article" date="2021" name="Proc. Natl. Acad. Sci. U.S.A.">
        <title>A Catalog of Tens of Thousands of Viruses from Human Metagenomes Reveals Hidden Associations with Chronic Diseases.</title>
        <authorList>
            <person name="Tisza M.J."/>
            <person name="Buck C.B."/>
        </authorList>
    </citation>
    <scope>NUCLEOTIDE SEQUENCE</scope>
    <source>
        <strain evidence="2">Ct8nN1</strain>
    </source>
</reference>
<keyword evidence="1" id="KW-0472">Membrane</keyword>